<feature type="domain" description="Sodium/calcium exchanger membrane region" evidence="10">
    <location>
        <begin position="197"/>
        <end position="336"/>
    </location>
</feature>
<dbReference type="OrthoDB" id="1699231at2759"/>
<feature type="coiled-coil region" evidence="8">
    <location>
        <begin position="815"/>
        <end position="842"/>
    </location>
</feature>
<dbReference type="GeneID" id="37226716"/>
<evidence type="ECO:0000256" key="2">
    <source>
        <dbReference type="ARBA" id="ARBA00008170"/>
    </source>
</evidence>
<dbReference type="PANTHER" id="PTHR31503">
    <property type="entry name" value="VACUOLAR CALCIUM ION TRANSPORTER"/>
    <property type="match status" value="1"/>
</dbReference>
<feature type="transmembrane region" description="Helical" evidence="9">
    <location>
        <begin position="294"/>
        <end position="313"/>
    </location>
</feature>
<accession>A0A395HGZ0</accession>
<dbReference type="GO" id="GO:0012505">
    <property type="term" value="C:endomembrane system"/>
    <property type="evidence" value="ECO:0007669"/>
    <property type="project" value="UniProtKB-SubCell"/>
</dbReference>
<keyword evidence="4 9" id="KW-0812">Transmembrane</keyword>
<evidence type="ECO:0000256" key="6">
    <source>
        <dbReference type="ARBA" id="ARBA00023065"/>
    </source>
</evidence>
<evidence type="ECO:0000256" key="9">
    <source>
        <dbReference type="SAM" id="Phobius"/>
    </source>
</evidence>
<evidence type="ECO:0000259" key="10">
    <source>
        <dbReference type="Pfam" id="PF01699"/>
    </source>
</evidence>
<dbReference type="Proteomes" id="UP000249402">
    <property type="component" value="Unassembled WGS sequence"/>
</dbReference>
<evidence type="ECO:0000256" key="4">
    <source>
        <dbReference type="ARBA" id="ARBA00022692"/>
    </source>
</evidence>
<feature type="domain" description="Sodium/calcium exchanger membrane region" evidence="10">
    <location>
        <begin position="2"/>
        <end position="159"/>
    </location>
</feature>
<dbReference type="InterPro" id="IPR004837">
    <property type="entry name" value="NaCa_Exmemb"/>
</dbReference>
<keyword evidence="7 9" id="KW-0472">Membrane</keyword>
<dbReference type="AlphaFoldDB" id="A0A395HGZ0"/>
<feature type="transmembrane region" description="Helical" evidence="9">
    <location>
        <begin position="22"/>
        <end position="44"/>
    </location>
</feature>
<protein>
    <submittedName>
        <fullName evidence="11">Vacuolar H+/Ca2+ exchanger</fullName>
    </submittedName>
</protein>
<evidence type="ECO:0000256" key="7">
    <source>
        <dbReference type="ARBA" id="ARBA00023136"/>
    </source>
</evidence>
<dbReference type="FunFam" id="1.20.1420.30:FF:000026">
    <property type="entry name" value="Vacuolar calcium ion transporter"/>
    <property type="match status" value="1"/>
</dbReference>
<keyword evidence="3" id="KW-0813">Transport</keyword>
<dbReference type="PANTHER" id="PTHR31503:SF14">
    <property type="entry name" value="VACUOLAR CALCIUM ION TRANSPORTER"/>
    <property type="match status" value="1"/>
</dbReference>
<dbReference type="RefSeq" id="XP_025580565.1">
    <property type="nucleotide sequence ID" value="XM_025721851.1"/>
</dbReference>
<keyword evidence="12" id="KW-1185">Reference proteome</keyword>
<feature type="transmembrane region" description="Helical" evidence="9">
    <location>
        <begin position="190"/>
        <end position="214"/>
    </location>
</feature>
<evidence type="ECO:0000256" key="8">
    <source>
        <dbReference type="SAM" id="Coils"/>
    </source>
</evidence>
<feature type="transmembrane region" description="Helical" evidence="9">
    <location>
        <begin position="98"/>
        <end position="117"/>
    </location>
</feature>
<comment type="subcellular location">
    <subcellularLocation>
        <location evidence="1">Endomembrane system</location>
        <topology evidence="1">Multi-pass membrane protein</topology>
    </subcellularLocation>
</comment>
<keyword evidence="6" id="KW-0406">Ion transport</keyword>
<dbReference type="InterPro" id="IPR004713">
    <property type="entry name" value="CaH_exchang"/>
</dbReference>
<evidence type="ECO:0000256" key="3">
    <source>
        <dbReference type="ARBA" id="ARBA00022448"/>
    </source>
</evidence>
<dbReference type="GO" id="GO:0015369">
    <property type="term" value="F:calcium:proton antiporter activity"/>
    <property type="evidence" value="ECO:0007669"/>
    <property type="project" value="TreeGrafter"/>
</dbReference>
<proteinExistence type="inferred from homology"/>
<dbReference type="EMBL" id="KZ824419">
    <property type="protein sequence ID" value="RAL06238.1"/>
    <property type="molecule type" value="Genomic_DNA"/>
</dbReference>
<dbReference type="Gene3D" id="1.20.1420.30">
    <property type="entry name" value="NCX, central ion-binding region"/>
    <property type="match status" value="2"/>
</dbReference>
<dbReference type="VEuPathDB" id="FungiDB:BO80DRAFT_450977"/>
<organism evidence="11 12">
    <name type="scientific">Aspergillus ibericus CBS 121593</name>
    <dbReference type="NCBI Taxonomy" id="1448316"/>
    <lineage>
        <taxon>Eukaryota</taxon>
        <taxon>Fungi</taxon>
        <taxon>Dikarya</taxon>
        <taxon>Ascomycota</taxon>
        <taxon>Pezizomycotina</taxon>
        <taxon>Eurotiomycetes</taxon>
        <taxon>Eurotiomycetidae</taxon>
        <taxon>Eurotiales</taxon>
        <taxon>Aspergillaceae</taxon>
        <taxon>Aspergillus</taxon>
        <taxon>Aspergillus subgen. Circumdati</taxon>
    </lineage>
</organism>
<keyword evidence="5 9" id="KW-1133">Transmembrane helix</keyword>
<reference evidence="11 12" key="1">
    <citation type="submission" date="2018-02" db="EMBL/GenBank/DDBJ databases">
        <title>The genomes of Aspergillus section Nigri reveals drivers in fungal speciation.</title>
        <authorList>
            <consortium name="DOE Joint Genome Institute"/>
            <person name="Vesth T.C."/>
            <person name="Nybo J."/>
            <person name="Theobald S."/>
            <person name="Brandl J."/>
            <person name="Frisvad J.C."/>
            <person name="Nielsen K.F."/>
            <person name="Lyhne E.K."/>
            <person name="Kogle M.E."/>
            <person name="Kuo A."/>
            <person name="Riley R."/>
            <person name="Clum A."/>
            <person name="Nolan M."/>
            <person name="Lipzen A."/>
            <person name="Salamov A."/>
            <person name="Henrissat B."/>
            <person name="Wiebenga A."/>
            <person name="De vries R.P."/>
            <person name="Grigoriev I.V."/>
            <person name="Mortensen U.H."/>
            <person name="Andersen M.R."/>
            <person name="Baker S.E."/>
        </authorList>
    </citation>
    <scope>NUCLEOTIDE SEQUENCE [LARGE SCALE GENOMIC DNA]</scope>
    <source>
        <strain evidence="11 12">CBS 121593</strain>
    </source>
</reference>
<feature type="transmembrane region" description="Helical" evidence="9">
    <location>
        <begin position="56"/>
        <end position="77"/>
    </location>
</feature>
<dbReference type="FunFam" id="1.20.1420.30:FF:000027">
    <property type="entry name" value="Vacuolar calcium ion transporter"/>
    <property type="match status" value="1"/>
</dbReference>
<evidence type="ECO:0000313" key="12">
    <source>
        <dbReference type="Proteomes" id="UP000249402"/>
    </source>
</evidence>
<dbReference type="InterPro" id="IPR044880">
    <property type="entry name" value="NCX_ion-bd_dom_sf"/>
</dbReference>
<dbReference type="GO" id="GO:0006874">
    <property type="term" value="P:intracellular calcium ion homeostasis"/>
    <property type="evidence" value="ECO:0007669"/>
    <property type="project" value="TreeGrafter"/>
</dbReference>
<comment type="similarity">
    <text evidence="2">Belongs to the Ca(2+):cation antiporter (CaCA) (TC 2.A.19) family.</text>
</comment>
<feature type="transmembrane region" description="Helical" evidence="9">
    <location>
        <begin position="320"/>
        <end position="340"/>
    </location>
</feature>
<evidence type="ECO:0000256" key="5">
    <source>
        <dbReference type="ARBA" id="ARBA00022989"/>
    </source>
</evidence>
<sequence>MVPSANLLGFAGGELAKKLPKVFGVLLETTLSSVVEIVLFMVLIHNDEGGNLIPVIQAAILGSILANLLLCLGLCFFCGGIGRADQSFHEAVSEVGSGLLLVAGFGLLIPSAFYSTLKGNASHTHVQMSTEDLNQSTLIISRATAIILLVAFLMYLFYNLHSHHSIFDEVLEFDEHQDEDREKEMKRAKLTLIECFIAIGISLACVCMSAVFLVEEIEHIVNERGVSDNFMGLILVPLVEKAAEHLTAIDEAWDNQINFALFHCLGPSIQTALLNAPLVVLVGWGIGKDMGLDFEIFMIVLVVLSILVVGNFLRDGKSNYLEGGLCVLVYVIIAVSTWYYPQIVPEGETETNPSMDPSSTVIYALRDRGIPFRRDELQPVLSNGTDGPKIAKWLTEHLTTDTLLSQEELILYSKLESSGALQGILTNTELNATRPLLDDDLRRAIETLGASTAAIQTQTDMLTSQYENMSRHGQSDEDLGLRQSRDLARLHQKHNDLAHALDSEMRSVSEQATAEAKRILSSLTARFKEDDRLITDLERLASGIEITEQDETNAKQTSERSAALAQYVADEIQCRLDRLYLESLQVDSVETRAEPVPLEEEALVALEKELESLYPEIDILAEVSSRQQFAEPVIDELRNHHGKLRMASHKRLDYVLDVVSEMTLSTEDLIRCLQDRESFCGTLEAIAAAHRSEIGDFFSSQPNPRRESLRRAFAQSAPNSNSEQKCNTALRDLHSVAKVLRRVGLSLDSMLHAEGVDGCSKALQEKRQQLTEGLHDHGVAADSPLMAGLLPTDRAIRLLSTCLHADSEFETSISNLDHQRKLSDLEDDLNRMQKGLEGLDLSVLHRRDRGQDKFVERWGSKGLNE</sequence>
<dbReference type="GO" id="GO:0000329">
    <property type="term" value="C:fungal-type vacuole membrane"/>
    <property type="evidence" value="ECO:0007669"/>
    <property type="project" value="TreeGrafter"/>
</dbReference>
<name>A0A395HGZ0_9EURO</name>
<keyword evidence="8" id="KW-0175">Coiled coil</keyword>
<feature type="transmembrane region" description="Helical" evidence="9">
    <location>
        <begin position="137"/>
        <end position="158"/>
    </location>
</feature>
<dbReference type="Pfam" id="PF01699">
    <property type="entry name" value="Na_Ca_ex"/>
    <property type="match status" value="2"/>
</dbReference>
<evidence type="ECO:0000256" key="1">
    <source>
        <dbReference type="ARBA" id="ARBA00004127"/>
    </source>
</evidence>
<dbReference type="STRING" id="1448316.A0A395HGZ0"/>
<gene>
    <name evidence="11" type="ORF">BO80DRAFT_450977</name>
</gene>
<evidence type="ECO:0000313" key="11">
    <source>
        <dbReference type="EMBL" id="RAL06238.1"/>
    </source>
</evidence>